<feature type="compositionally biased region" description="Polar residues" evidence="1">
    <location>
        <begin position="194"/>
        <end position="203"/>
    </location>
</feature>
<feature type="compositionally biased region" description="Basic residues" evidence="1">
    <location>
        <begin position="515"/>
        <end position="524"/>
    </location>
</feature>
<comment type="caution">
    <text evidence="2">The sequence shown here is derived from an EMBL/GenBank/DDBJ whole genome shotgun (WGS) entry which is preliminary data.</text>
</comment>
<feature type="compositionally biased region" description="Low complexity" evidence="1">
    <location>
        <begin position="113"/>
        <end position="125"/>
    </location>
</feature>
<feature type="region of interest" description="Disordered" evidence="1">
    <location>
        <begin position="267"/>
        <end position="524"/>
    </location>
</feature>
<feature type="compositionally biased region" description="Polar residues" evidence="1">
    <location>
        <begin position="90"/>
        <end position="112"/>
    </location>
</feature>
<sequence length="524" mass="56378">MATQAAETAEQQHNNLWNTPRTPKAGQRRRRNEGSAGHSPIIDRKRRKRTYVTVRGPVPWPEVISPLDDQNDDATTSVVPHFEAALRLSNDISGEGTSTSSRPQGSRSAVQVTSTSSRPQPSRTTAKATSTNSRPEGSRTAADATSTRSRPQGSSAAVEVASPSSRPQLPEPSRAAIGANSTNSRHEGYRTAVEATSTSSRPQGSRPAVESATTGSRPQGSRSQGPPPINFGTKPVREKMPSVRLSFASAPAVAVPPAEHSTALQPAFEHQPIPSTLHPVPPAAEKRRQTAAGQETRLEPAFGLQSEVQSQDKRGSHSRYRPAGKYMNYVKSPRSPSPIPSPPRELPIATPSPEPPSLTKPPDAIDVISNVDPGVECTVPDAPANIETPNRPQQVFRTYLDRPKPAQATSEHGLDNSGLFTDPESEGDDSCFLDNRQTAATEHLSAGPSAMVKHLVARPLPAHEQPASPVYQSPRTSELRASRPRLSRVPQDGYESADMSPPREKTTSENPYKATAKKKKPNQQ</sequence>
<gene>
    <name evidence="2" type="ORF">CVT26_012823</name>
</gene>
<protein>
    <submittedName>
        <fullName evidence="2">Uncharacterized protein</fullName>
    </submittedName>
</protein>
<feature type="region of interest" description="Disordered" evidence="1">
    <location>
        <begin position="1"/>
        <end position="242"/>
    </location>
</feature>
<dbReference type="EMBL" id="NHYE01004285">
    <property type="protein sequence ID" value="PPQ85524.1"/>
    <property type="molecule type" value="Genomic_DNA"/>
</dbReference>
<reference evidence="2 3" key="1">
    <citation type="journal article" date="2018" name="Evol. Lett.">
        <title>Horizontal gene cluster transfer increased hallucinogenic mushroom diversity.</title>
        <authorList>
            <person name="Reynolds H.T."/>
            <person name="Vijayakumar V."/>
            <person name="Gluck-Thaler E."/>
            <person name="Korotkin H.B."/>
            <person name="Matheny P.B."/>
            <person name="Slot J.C."/>
        </authorList>
    </citation>
    <scope>NUCLEOTIDE SEQUENCE [LARGE SCALE GENOMIC DNA]</scope>
    <source>
        <strain evidence="2 3">SRW20</strain>
    </source>
</reference>
<evidence type="ECO:0000256" key="1">
    <source>
        <dbReference type="SAM" id="MobiDB-lite"/>
    </source>
</evidence>
<name>A0A409X449_9AGAR</name>
<feature type="compositionally biased region" description="Low complexity" evidence="1">
    <location>
        <begin position="154"/>
        <end position="165"/>
    </location>
</feature>
<accession>A0A409X449</accession>
<dbReference type="InParanoid" id="A0A409X449"/>
<evidence type="ECO:0000313" key="2">
    <source>
        <dbReference type="EMBL" id="PPQ85524.1"/>
    </source>
</evidence>
<feature type="compositionally biased region" description="Polar residues" evidence="1">
    <location>
        <begin position="143"/>
        <end position="153"/>
    </location>
</feature>
<feature type="compositionally biased region" description="Polar residues" evidence="1">
    <location>
        <begin position="387"/>
        <end position="396"/>
    </location>
</feature>
<keyword evidence="3" id="KW-1185">Reference proteome</keyword>
<evidence type="ECO:0000313" key="3">
    <source>
        <dbReference type="Proteomes" id="UP000284706"/>
    </source>
</evidence>
<feature type="compositionally biased region" description="Polar residues" evidence="1">
    <location>
        <begin position="211"/>
        <end position="224"/>
    </location>
</feature>
<dbReference type="AlphaFoldDB" id="A0A409X449"/>
<feature type="compositionally biased region" description="Polar residues" evidence="1">
    <location>
        <begin position="126"/>
        <end position="135"/>
    </location>
</feature>
<proteinExistence type="predicted"/>
<organism evidence="2 3">
    <name type="scientific">Gymnopilus dilepis</name>
    <dbReference type="NCBI Taxonomy" id="231916"/>
    <lineage>
        <taxon>Eukaryota</taxon>
        <taxon>Fungi</taxon>
        <taxon>Dikarya</taxon>
        <taxon>Basidiomycota</taxon>
        <taxon>Agaricomycotina</taxon>
        <taxon>Agaricomycetes</taxon>
        <taxon>Agaricomycetidae</taxon>
        <taxon>Agaricales</taxon>
        <taxon>Agaricineae</taxon>
        <taxon>Hymenogastraceae</taxon>
        <taxon>Gymnopilus</taxon>
    </lineage>
</organism>
<dbReference type="Proteomes" id="UP000284706">
    <property type="component" value="Unassembled WGS sequence"/>
</dbReference>
<feature type="compositionally biased region" description="Low complexity" evidence="1">
    <location>
        <begin position="1"/>
        <end position="12"/>
    </location>
</feature>
<feature type="compositionally biased region" description="Pro residues" evidence="1">
    <location>
        <begin position="335"/>
        <end position="359"/>
    </location>
</feature>